<dbReference type="PANTHER" id="PTHR22916:SF3">
    <property type="entry name" value="UDP-GLCNAC:BETAGAL BETA-1,3-N-ACETYLGLUCOSAMINYLTRANSFERASE-LIKE PROTEIN 1"/>
    <property type="match status" value="1"/>
</dbReference>
<sequence length="446" mass="49957">MLLTTPPNTPKITPLVSIIVPVHNAERYVRYCVDSILRQSYTNLEILLVDRGSDDMTPAILNEYASRDDRVRTTRLPSRDGVTPGAGPEAAVSARNAGLDAAHGTYLAFADQHDILDRRNIELLLHALIRTGADMAKARSKRFGVSTIYDVAEQAAEGAKEPDSVTLFTNPLEAYETVFCKAMRLTGDQLGRNTEARYLGDEHWCRLYRRETWDGIRFPELEAEVDPEEAMGDHASAAASVDEAEVDAMVAGELYARMDKIADIDVILYHRLVGVGVAESGNRGNDDDTDTADQQATVHQDSLAFAFHHARATAAARDFRLSMDRGILPERSYALMTNALRDEEAVLNLRENGSDDGMDGQRDAQGEMSQDQSQDRHALQDRDGQQDRQQDRQRQLQNEATYQADRRMADELIARLSPAERMRCTGARQLRRFERHVRDAAIRAMR</sequence>
<name>A0A6L9SRQ1_9BIFI</name>
<evidence type="ECO:0000313" key="4">
    <source>
        <dbReference type="Proteomes" id="UP000483293"/>
    </source>
</evidence>
<accession>A0A6L9SRQ1</accession>
<dbReference type="Gene3D" id="3.90.550.10">
    <property type="entry name" value="Spore Coat Polysaccharide Biosynthesis Protein SpsA, Chain A"/>
    <property type="match status" value="1"/>
</dbReference>
<evidence type="ECO:0000256" key="1">
    <source>
        <dbReference type="SAM" id="MobiDB-lite"/>
    </source>
</evidence>
<protein>
    <submittedName>
        <fullName evidence="3">Glycosyltransferase</fullName>
    </submittedName>
</protein>
<dbReference type="InterPro" id="IPR029044">
    <property type="entry name" value="Nucleotide-diphossugar_trans"/>
</dbReference>
<feature type="compositionally biased region" description="Basic and acidic residues" evidence="1">
    <location>
        <begin position="373"/>
        <end position="394"/>
    </location>
</feature>
<keyword evidence="4" id="KW-1185">Reference proteome</keyword>
<feature type="domain" description="Glycosyltransferase 2-like" evidence="2">
    <location>
        <begin position="17"/>
        <end position="146"/>
    </location>
</feature>
<comment type="caution">
    <text evidence="3">The sequence shown here is derived from an EMBL/GenBank/DDBJ whole genome shotgun (WGS) entry which is preliminary data.</text>
</comment>
<dbReference type="RefSeq" id="WP_163196584.1">
    <property type="nucleotide sequence ID" value="NZ_WHZV01000002.1"/>
</dbReference>
<evidence type="ECO:0000259" key="2">
    <source>
        <dbReference type="Pfam" id="PF00535"/>
    </source>
</evidence>
<reference evidence="3 4" key="1">
    <citation type="submission" date="2019-10" db="EMBL/GenBank/DDBJ databases">
        <title>Bifidobacterium from non-human primates.</title>
        <authorList>
            <person name="Modesto M."/>
        </authorList>
    </citation>
    <scope>NUCLEOTIDE SEQUENCE [LARGE SCALE GENOMIC DNA]</scope>
    <source>
        <strain evidence="3 4">SMA15</strain>
    </source>
</reference>
<dbReference type="InterPro" id="IPR001173">
    <property type="entry name" value="Glyco_trans_2-like"/>
</dbReference>
<feature type="region of interest" description="Disordered" evidence="1">
    <location>
        <begin position="351"/>
        <end position="404"/>
    </location>
</feature>
<dbReference type="SUPFAM" id="SSF53448">
    <property type="entry name" value="Nucleotide-diphospho-sugar transferases"/>
    <property type="match status" value="1"/>
</dbReference>
<dbReference type="PANTHER" id="PTHR22916">
    <property type="entry name" value="GLYCOSYLTRANSFERASE"/>
    <property type="match status" value="1"/>
</dbReference>
<keyword evidence="3" id="KW-0808">Transferase</keyword>
<dbReference type="Proteomes" id="UP000483293">
    <property type="component" value="Unassembled WGS sequence"/>
</dbReference>
<dbReference type="CDD" id="cd00761">
    <property type="entry name" value="Glyco_tranf_GTA_type"/>
    <property type="match status" value="1"/>
</dbReference>
<gene>
    <name evidence="3" type="ORF">GFD21_03550</name>
</gene>
<organism evidence="3 4">
    <name type="scientific">Bifidobacterium platyrrhinorum</name>
    <dbReference type="NCBI Taxonomy" id="2661628"/>
    <lineage>
        <taxon>Bacteria</taxon>
        <taxon>Bacillati</taxon>
        <taxon>Actinomycetota</taxon>
        <taxon>Actinomycetes</taxon>
        <taxon>Bifidobacteriales</taxon>
        <taxon>Bifidobacteriaceae</taxon>
        <taxon>Bifidobacterium</taxon>
    </lineage>
</organism>
<evidence type="ECO:0000313" key="3">
    <source>
        <dbReference type="EMBL" id="NEG54865.1"/>
    </source>
</evidence>
<dbReference type="Pfam" id="PF00535">
    <property type="entry name" value="Glycos_transf_2"/>
    <property type="match status" value="1"/>
</dbReference>
<dbReference type="GO" id="GO:0016758">
    <property type="term" value="F:hexosyltransferase activity"/>
    <property type="evidence" value="ECO:0007669"/>
    <property type="project" value="UniProtKB-ARBA"/>
</dbReference>
<proteinExistence type="predicted"/>
<dbReference type="EMBL" id="WHZV01000002">
    <property type="protein sequence ID" value="NEG54865.1"/>
    <property type="molecule type" value="Genomic_DNA"/>
</dbReference>
<dbReference type="AlphaFoldDB" id="A0A6L9SRQ1"/>